<dbReference type="Proteomes" id="UP001152049">
    <property type="component" value="Unassembled WGS sequence"/>
</dbReference>
<dbReference type="Gene3D" id="4.10.240.10">
    <property type="entry name" value="Zn(2)-C6 fungal-type DNA-binding domain"/>
    <property type="match status" value="1"/>
</dbReference>
<accession>A0A9W8RSM0</accession>
<dbReference type="SMART" id="SM00066">
    <property type="entry name" value="GAL4"/>
    <property type="match status" value="1"/>
</dbReference>
<dbReference type="SUPFAM" id="SSF57701">
    <property type="entry name" value="Zn2/Cys6 DNA-binding domain"/>
    <property type="match status" value="1"/>
</dbReference>
<feature type="domain" description="Zn(2)-C6 fungal-type" evidence="3">
    <location>
        <begin position="37"/>
        <end position="70"/>
    </location>
</feature>
<gene>
    <name evidence="4" type="primary">ARO80_2</name>
    <name evidence="4" type="ORF">NW762_010769</name>
</gene>
<organism evidence="4 5">
    <name type="scientific">Fusarium torreyae</name>
    <dbReference type="NCBI Taxonomy" id="1237075"/>
    <lineage>
        <taxon>Eukaryota</taxon>
        <taxon>Fungi</taxon>
        <taxon>Dikarya</taxon>
        <taxon>Ascomycota</taxon>
        <taxon>Pezizomycotina</taxon>
        <taxon>Sordariomycetes</taxon>
        <taxon>Hypocreomycetidae</taxon>
        <taxon>Hypocreales</taxon>
        <taxon>Nectriaceae</taxon>
        <taxon>Fusarium</taxon>
    </lineage>
</organism>
<evidence type="ECO:0000313" key="4">
    <source>
        <dbReference type="EMBL" id="KAJ4252863.1"/>
    </source>
</evidence>
<dbReference type="GO" id="GO:0005634">
    <property type="term" value="C:nucleus"/>
    <property type="evidence" value="ECO:0007669"/>
    <property type="project" value="TreeGrafter"/>
</dbReference>
<dbReference type="EMBL" id="JAOQAZ010000025">
    <property type="protein sequence ID" value="KAJ4252863.1"/>
    <property type="molecule type" value="Genomic_DNA"/>
</dbReference>
<evidence type="ECO:0000256" key="1">
    <source>
        <dbReference type="ARBA" id="ARBA00023242"/>
    </source>
</evidence>
<dbReference type="GO" id="GO:0008270">
    <property type="term" value="F:zinc ion binding"/>
    <property type="evidence" value="ECO:0007669"/>
    <property type="project" value="InterPro"/>
</dbReference>
<dbReference type="OrthoDB" id="2262349at2759"/>
<dbReference type="GO" id="GO:0009074">
    <property type="term" value="P:aromatic amino acid family catabolic process"/>
    <property type="evidence" value="ECO:0007669"/>
    <property type="project" value="TreeGrafter"/>
</dbReference>
<feature type="region of interest" description="Disordered" evidence="2">
    <location>
        <begin position="331"/>
        <end position="363"/>
    </location>
</feature>
<dbReference type="CDD" id="cd00067">
    <property type="entry name" value="GAL4"/>
    <property type="match status" value="1"/>
</dbReference>
<dbReference type="AlphaFoldDB" id="A0A9W8RSM0"/>
<evidence type="ECO:0000259" key="3">
    <source>
        <dbReference type="PROSITE" id="PS50048"/>
    </source>
</evidence>
<name>A0A9W8RSM0_9HYPO</name>
<sequence>MPDCDGNVEWQDLDLGVASIDQGPSPQGSKRRRAYLSCERCRKRKARCEPAPDQNEPCKRCSEDNQLCEFRTSRRTKRKLPLPVENVDLIHMDTVFNNTDSPSAMGRGISVPSANRGDCIDERLTNHPSQGLSTTAALDARARLVSTHIHNTSDALDLLTFAAADKQAYTSPSASSTRGSQVLSLALINAASDSPRNQDKVWKNFILIRKGIVSQQEVTEYLSFFFEQLWPLKPIVPTHYCDKNTWVQLVAEEPLLVMCLITLSSRYYSLPGRHGEMKSERIHWQAWRIVQRSLQSVMWGSTTTRSLGAITSMLLLIDWHIKAINNPSDFTEGEDEGGGYANYADDGTPDFEDSPNGTDSLTGKRRYGMMSLMEKLKIVSPAYRSNKMSWSLLSNAISLAHEGCCFQSESPNSSSASSSKDSATLTNPQDVNQTHPNILLLRSVVNALHAGSPDDSHMAIRYAKFLGIMIQVALPVVSNDPNTSLRIEAEENSNDVEAPVGSEPDVPTRTSLFHDVDVEGISDWGDFLDMELGLDPFTWWESTNG</sequence>
<protein>
    <submittedName>
        <fullName evidence="4">Zinc finger transcriptional activator</fullName>
    </submittedName>
</protein>
<feature type="compositionally biased region" description="Low complexity" evidence="2">
    <location>
        <begin position="408"/>
        <end position="422"/>
    </location>
</feature>
<dbReference type="PROSITE" id="PS50048">
    <property type="entry name" value="ZN2_CY6_FUNGAL_2"/>
    <property type="match status" value="1"/>
</dbReference>
<keyword evidence="1" id="KW-0539">Nucleus</keyword>
<feature type="region of interest" description="Disordered" evidence="2">
    <location>
        <begin position="408"/>
        <end position="431"/>
    </location>
</feature>
<evidence type="ECO:0000313" key="5">
    <source>
        <dbReference type="Proteomes" id="UP001152049"/>
    </source>
</evidence>
<proteinExistence type="predicted"/>
<dbReference type="GO" id="GO:0000981">
    <property type="term" value="F:DNA-binding transcription factor activity, RNA polymerase II-specific"/>
    <property type="evidence" value="ECO:0007669"/>
    <property type="project" value="InterPro"/>
</dbReference>
<dbReference type="GO" id="GO:0045944">
    <property type="term" value="P:positive regulation of transcription by RNA polymerase II"/>
    <property type="evidence" value="ECO:0007669"/>
    <property type="project" value="TreeGrafter"/>
</dbReference>
<reference evidence="4" key="1">
    <citation type="submission" date="2022-09" db="EMBL/GenBank/DDBJ databases">
        <title>Fusarium specimens isolated from Avocado Roots.</title>
        <authorList>
            <person name="Stajich J."/>
            <person name="Roper C."/>
            <person name="Heimlech-Rivalta G."/>
        </authorList>
    </citation>
    <scope>NUCLEOTIDE SEQUENCE</scope>
    <source>
        <strain evidence="4">CF00136</strain>
    </source>
</reference>
<dbReference type="PANTHER" id="PTHR31644">
    <property type="entry name" value="TRANSCRIPTIONAL ACTIVATOR ARO80-RELATED"/>
    <property type="match status" value="1"/>
</dbReference>
<dbReference type="PROSITE" id="PS00463">
    <property type="entry name" value="ZN2_CY6_FUNGAL_1"/>
    <property type="match status" value="1"/>
</dbReference>
<comment type="caution">
    <text evidence="4">The sequence shown here is derived from an EMBL/GenBank/DDBJ whole genome shotgun (WGS) entry which is preliminary data.</text>
</comment>
<evidence type="ECO:0000256" key="2">
    <source>
        <dbReference type="SAM" id="MobiDB-lite"/>
    </source>
</evidence>
<dbReference type="InterPro" id="IPR001138">
    <property type="entry name" value="Zn2Cys6_DnaBD"/>
</dbReference>
<dbReference type="PANTHER" id="PTHR31644:SF2">
    <property type="entry name" value="TRANSCRIPTIONAL ACTIVATOR ARO80-RELATED"/>
    <property type="match status" value="1"/>
</dbReference>
<keyword evidence="5" id="KW-1185">Reference proteome</keyword>
<dbReference type="InterPro" id="IPR052780">
    <property type="entry name" value="AAA_Catabolism_Regulators"/>
</dbReference>
<dbReference type="InterPro" id="IPR036864">
    <property type="entry name" value="Zn2-C6_fun-type_DNA-bd_sf"/>
</dbReference>